<proteinExistence type="predicted"/>
<keyword evidence="1" id="KW-0472">Membrane</keyword>
<keyword evidence="3" id="KW-1185">Reference proteome</keyword>
<name>A0A2N3IF47_9BACT</name>
<dbReference type="InterPro" id="IPR009325">
    <property type="entry name" value="DUF983"/>
</dbReference>
<evidence type="ECO:0008006" key="4">
    <source>
        <dbReference type="Google" id="ProtNLM"/>
    </source>
</evidence>
<comment type="caution">
    <text evidence="2">The sequence shown here is derived from an EMBL/GenBank/DDBJ whole genome shotgun (WGS) entry which is preliminary data.</text>
</comment>
<evidence type="ECO:0000313" key="3">
    <source>
        <dbReference type="Proteomes" id="UP000233387"/>
    </source>
</evidence>
<accession>A0A2N3IF47</accession>
<dbReference type="Pfam" id="PF06170">
    <property type="entry name" value="DUF983"/>
    <property type="match status" value="1"/>
</dbReference>
<feature type="transmembrane region" description="Helical" evidence="1">
    <location>
        <begin position="56"/>
        <end position="77"/>
    </location>
</feature>
<dbReference type="Proteomes" id="UP000233387">
    <property type="component" value="Unassembled WGS sequence"/>
</dbReference>
<dbReference type="AlphaFoldDB" id="A0A2N3IF47"/>
<evidence type="ECO:0000313" key="2">
    <source>
        <dbReference type="EMBL" id="PKQ68964.1"/>
    </source>
</evidence>
<reference evidence="2 3" key="1">
    <citation type="submission" date="2017-06" db="EMBL/GenBank/DDBJ databases">
        <title>Raineya orbicola gen. nov., sp. nov. a slightly thermophilic bacterium of the phylum Bacteroidetes and the description of Raineyaceae fam. nov.</title>
        <authorList>
            <person name="Albuquerque L."/>
            <person name="Polonia A.R.M."/>
            <person name="Barroso C."/>
            <person name="Froufe H.J.C."/>
            <person name="Lage O."/>
            <person name="Lobo-Da-Cunha A."/>
            <person name="Egas C."/>
            <person name="Da Costa M.S."/>
        </authorList>
    </citation>
    <scope>NUCLEOTIDE SEQUENCE [LARGE SCALE GENOMIC DNA]</scope>
    <source>
        <strain evidence="2 3">SPSPC-11</strain>
    </source>
</reference>
<gene>
    <name evidence="2" type="ORF">Rain11_1497</name>
</gene>
<keyword evidence="1" id="KW-1133">Transmembrane helix</keyword>
<evidence type="ECO:0000256" key="1">
    <source>
        <dbReference type="SAM" id="Phobius"/>
    </source>
</evidence>
<dbReference type="OrthoDB" id="9790326at2"/>
<feature type="transmembrane region" description="Helical" evidence="1">
    <location>
        <begin position="83"/>
        <end position="101"/>
    </location>
</feature>
<dbReference type="RefSeq" id="WP_101358762.1">
    <property type="nucleotide sequence ID" value="NZ_NKXO01000021.1"/>
</dbReference>
<organism evidence="2 3">
    <name type="scientific">Raineya orbicola</name>
    <dbReference type="NCBI Taxonomy" id="2016530"/>
    <lineage>
        <taxon>Bacteria</taxon>
        <taxon>Pseudomonadati</taxon>
        <taxon>Bacteroidota</taxon>
        <taxon>Cytophagia</taxon>
        <taxon>Cytophagales</taxon>
        <taxon>Raineyaceae</taxon>
        <taxon>Raineya</taxon>
    </lineage>
</organism>
<keyword evidence="1" id="KW-0812">Transmembrane</keyword>
<sequence>MREKTKLQAILECKCPRCRRGDLMGKGKIFPKPHFSCPVCGVRYEKEPDFFQGAMYVSYAISVAIFVTFGFGAYFVFNDPPTYVYWLTIITATIVLAPLNWRLSKSLFIHVFGGFSYEPNILQEKN</sequence>
<dbReference type="EMBL" id="NKXO01000021">
    <property type="protein sequence ID" value="PKQ68964.1"/>
    <property type="molecule type" value="Genomic_DNA"/>
</dbReference>
<protein>
    <recommendedName>
        <fullName evidence="4">DUF983 domain-containing protein</fullName>
    </recommendedName>
</protein>